<dbReference type="Proteomes" id="UP000008177">
    <property type="component" value="Unplaced contigs"/>
</dbReference>
<name>G2YJ96_BOTF4</name>
<reference evidence="2" key="1">
    <citation type="journal article" date="2011" name="PLoS Genet.">
        <title>Genomic analysis of the necrotrophic fungal pathogens Sclerotinia sclerotiorum and Botrytis cinerea.</title>
        <authorList>
            <person name="Amselem J."/>
            <person name="Cuomo C.A."/>
            <person name="van Kan J.A."/>
            <person name="Viaud M."/>
            <person name="Benito E.P."/>
            <person name="Couloux A."/>
            <person name="Coutinho P.M."/>
            <person name="de Vries R.P."/>
            <person name="Dyer P.S."/>
            <person name="Fillinger S."/>
            <person name="Fournier E."/>
            <person name="Gout L."/>
            <person name="Hahn M."/>
            <person name="Kohn L."/>
            <person name="Lapalu N."/>
            <person name="Plummer K.M."/>
            <person name="Pradier J.M."/>
            <person name="Quevillon E."/>
            <person name="Sharon A."/>
            <person name="Simon A."/>
            <person name="ten Have A."/>
            <person name="Tudzynski B."/>
            <person name="Tudzynski P."/>
            <person name="Wincker P."/>
            <person name="Andrew M."/>
            <person name="Anthouard V."/>
            <person name="Beever R.E."/>
            <person name="Beffa R."/>
            <person name="Benoit I."/>
            <person name="Bouzid O."/>
            <person name="Brault B."/>
            <person name="Chen Z."/>
            <person name="Choquer M."/>
            <person name="Collemare J."/>
            <person name="Cotton P."/>
            <person name="Danchin E.G."/>
            <person name="Da Silva C."/>
            <person name="Gautier A."/>
            <person name="Giraud C."/>
            <person name="Giraud T."/>
            <person name="Gonzalez C."/>
            <person name="Grossetete S."/>
            <person name="Guldener U."/>
            <person name="Henrissat B."/>
            <person name="Howlett B.J."/>
            <person name="Kodira C."/>
            <person name="Kretschmer M."/>
            <person name="Lappartient A."/>
            <person name="Leroch M."/>
            <person name="Levis C."/>
            <person name="Mauceli E."/>
            <person name="Neuveglise C."/>
            <person name="Oeser B."/>
            <person name="Pearson M."/>
            <person name="Poulain J."/>
            <person name="Poussereau N."/>
            <person name="Quesneville H."/>
            <person name="Rascle C."/>
            <person name="Schumacher J."/>
            <person name="Segurens B."/>
            <person name="Sexton A."/>
            <person name="Silva E."/>
            <person name="Sirven C."/>
            <person name="Soanes D.M."/>
            <person name="Talbot N.J."/>
            <person name="Templeton M."/>
            <person name="Yandava C."/>
            <person name="Yarden O."/>
            <person name="Zeng Q."/>
            <person name="Rollins J.A."/>
            <person name="Lebrun M.H."/>
            <person name="Dickman M."/>
        </authorList>
    </citation>
    <scope>NUCLEOTIDE SEQUENCE [LARGE SCALE GENOMIC DNA]</scope>
    <source>
        <strain evidence="2">T4</strain>
    </source>
</reference>
<evidence type="ECO:0000313" key="1">
    <source>
        <dbReference type="EMBL" id="CCD51783.1"/>
    </source>
</evidence>
<sequence length="219" mass="25460">MTTKSLLDRQILNTYGFPEDANIALPSPHAHRFSFHHLSRIQQKLATVPNEIPRHRELSYNGNRRSLTIYYDYSLGHMESEGETLEYTLAQYADFTKKVIVRIQFPEAQSRFRCNIPTFGITHTVDYGPLNRAKNMQRIADVVRVLKVFRQLTALEVILSLDTEDFQQITCVAPFLELRGLRQWSMRYECGRRGNWISISPDSPLYTRLEGLNDNGMFD</sequence>
<dbReference type="AlphaFoldDB" id="G2YJ96"/>
<dbReference type="EMBL" id="FQ790337">
    <property type="protein sequence ID" value="CCD51783.1"/>
    <property type="molecule type" value="Genomic_DNA"/>
</dbReference>
<evidence type="ECO:0000313" key="2">
    <source>
        <dbReference type="Proteomes" id="UP000008177"/>
    </source>
</evidence>
<protein>
    <submittedName>
        <fullName evidence="1">Uncharacterized protein</fullName>
    </submittedName>
</protein>
<dbReference type="InParanoid" id="G2YJ96"/>
<proteinExistence type="predicted"/>
<dbReference type="OrthoDB" id="3503666at2759"/>
<organism evidence="1 2">
    <name type="scientific">Botryotinia fuckeliana (strain T4)</name>
    <name type="common">Noble rot fungus</name>
    <name type="synonym">Botrytis cinerea</name>
    <dbReference type="NCBI Taxonomy" id="999810"/>
    <lineage>
        <taxon>Eukaryota</taxon>
        <taxon>Fungi</taxon>
        <taxon>Dikarya</taxon>
        <taxon>Ascomycota</taxon>
        <taxon>Pezizomycotina</taxon>
        <taxon>Leotiomycetes</taxon>
        <taxon>Helotiales</taxon>
        <taxon>Sclerotiniaceae</taxon>
        <taxon>Botrytis</taxon>
    </lineage>
</organism>
<gene>
    <name evidence="1" type="ORF">BofuT4_P020890.1</name>
</gene>
<accession>G2YJ96</accession>
<dbReference type="HOGENOM" id="CLU_109874_0_0_1"/>